<keyword evidence="1" id="KW-0862">Zinc</keyword>
<organism evidence="4 5">
    <name type="scientific">Panagrolaimus davidi</name>
    <dbReference type="NCBI Taxonomy" id="227884"/>
    <lineage>
        <taxon>Eukaryota</taxon>
        <taxon>Metazoa</taxon>
        <taxon>Ecdysozoa</taxon>
        <taxon>Nematoda</taxon>
        <taxon>Chromadorea</taxon>
        <taxon>Rhabditida</taxon>
        <taxon>Tylenchina</taxon>
        <taxon>Panagrolaimomorpha</taxon>
        <taxon>Panagrolaimoidea</taxon>
        <taxon>Panagrolaimidae</taxon>
        <taxon>Panagrolaimus</taxon>
    </lineage>
</organism>
<dbReference type="PROSITE" id="PS50966">
    <property type="entry name" value="ZF_SWIM"/>
    <property type="match status" value="1"/>
</dbReference>
<evidence type="ECO:0000256" key="1">
    <source>
        <dbReference type="PROSITE-ProRule" id="PRU00325"/>
    </source>
</evidence>
<dbReference type="InterPro" id="IPR007527">
    <property type="entry name" value="Znf_SWIM"/>
</dbReference>
<reference evidence="5" key="1">
    <citation type="submission" date="2022-11" db="UniProtKB">
        <authorList>
            <consortium name="WormBaseParasite"/>
        </authorList>
    </citation>
    <scope>IDENTIFICATION</scope>
</reference>
<feature type="compositionally biased region" description="Acidic residues" evidence="2">
    <location>
        <begin position="793"/>
        <end position="812"/>
    </location>
</feature>
<feature type="compositionally biased region" description="Acidic residues" evidence="2">
    <location>
        <begin position="763"/>
        <end position="773"/>
    </location>
</feature>
<feature type="compositionally biased region" description="Basic and acidic residues" evidence="2">
    <location>
        <begin position="552"/>
        <end position="563"/>
    </location>
</feature>
<sequence>MYASAEANAQVRSSKKAEKFLRKMERQNNRRIEAQLPQSKPVVVAAIPTATILKAIPKEAPTIIYVPEKHLGEVQKNLEKISTTGAVLFFGPVMKTGTQSSAAVSVYGKFSARAEALIMVEKLVEKQKHLLSLPTEMVTVPKLVMVKLHEQMQDIVTRTGVAKIDIKDLNTEVVAVYIIGNVATIEAAKMLITNEADKIRHMVYNSRVEAIVHPPSNDPSTENNVSQNPASTKSKVNQPQPKFVHVCSEAYQDDVKRDYRKIPGLDIRQYSSTTKCVTSNSPTMKQKQQLPKKFDGESQQRIEKLQKQIQNAAMKFLSSKSTTKNQKQKQKRNFMKLFNKIKYEVSENTIGKNTSISSKKFSHQQTKKFTNGKRRWEVEHVKSPWTVYIGRRKYNTSLKKHLKMARKAVTEKIEYFVKEKNGEKLRMVSTGDTRLNKIFKRAEKFFNIKRILYLMGENGNLIPRKGTFSSVKIAAGENLLILLPTYGGMKSAYAKPKTKMNMQSSSNEDLNLNNMDSNSNATMQKQDKTPCNSSEIRENGNPDISTSAVRSNLKENPKPKINDKNFWNDNQNKKGQAKKVKQPSYFSKKADAAFKHILQAIADERFDNLVAEDEKVFIQRNSKHRIKLLHKMDMNDSLKWEKTLNRYVFKRRWYADEKVAVEILNTHEIDVDLLAAFVSMEDRRNRFINVTEGIPEMLQNLEIQEECINGIAESATESEILNTRPGTGLSGGERSPAASDGESKSSEEDDEEFVNPFNRMAESDEPDDNEEEKTDNKSMDDSDDDQRILQLSSDEENVDDEESNQEDDESADADVPVFDNDDPAKTSTKAGIIAENAHERLTYLGARKLFRLVRKNPTYFYGVVPLVFPEAGVIIAIDLEEVMQKYKLKTINVAMSEMRTDGYCWQYKGQYKQPEYDVLHSYWWAKDVDGDETNLFQNKEQLKNRRKLAKRMSRFGPNTLFNLSILGSELVYILGDETFPFLTYLNLVQFNVCLHMKTVILAAYLHDRKDRPGHRFFFDEIFRKFEPLFRKIKGRFLLVIDAEFNFLHCWIYLNHVHCYRHQKGNLEWGLKQVKSKSINKCLKFLDEVQQQYTIKDCDEVIAKALAEIPSPVDRKLFLKIAEKVKNRSYAGLLRDYGSTETTLLSNIAESVNALIKNHKQRKNIEADEMVCLLFYLTNDHHRNIIRGYYGVGEFSLIPAYGNKRMGSPKMLDEIKVPWSPESDGICNFLKHESQLPIDDAMKLKGPLTYKKDNRKSSITTIIAEDIVASGDVLNPKENYFMVIDKSRNPFSVKVNRKNLDDYRYYCSCNPVRICIHIKAVLLFLKLDPAAIPDFGEGDALDDRRKRRPSIQGGPGHKKPRDVDKKDEAQDAKDDDDNNDDGRNTFEESNRKKAAALPDAEIPSIENEVKQSYFNNKFPPPQMIDEADYPFWWNDACNNVESVLFHYDIFVPTFDRPLRNLPIGKACIFKSYKEHYVMVYRESENGIIAHVAAHVVDADTVKEIAFTASQCCRDTTTTAINVQGYYCDRTEQNANPFLLLFAKLLALVAKRNPEDYAYDFTDFNDDFTEEGLCDTRRDINSMENAFEKVEVMELYCCCKRSYFKCSEARSTALRLEQTTKCDKCKREYFNRCVNRRGRSSGYWTCPTCSASPVLPKWGGKRVTNTCPLDNFLSALIVMQSEFPAFTDIIRNKNRCNNFEQELCHFLDDCSTAANSNDLTAKKEALILRTYETWPKSGNKLNLFDSEYNVVYSKLMSSCGVLIDFICDNCGNKESTHEAQMKTFISDLNQHLHPADAVKAIFNMEHISAVKTCTNDACKKDMAVEKATFVTAAPWIVPIRLISIPTGLTFGLNKLPMLPLTHDGFTYILAAVTFLKNAHFHAILSVPGGFIHYDGTKNNRPPVITFHAAVESMASLGALIQTVIYLKTTIPKKKDKQKTNP</sequence>
<evidence type="ECO:0000256" key="2">
    <source>
        <dbReference type="SAM" id="MobiDB-lite"/>
    </source>
</evidence>
<protein>
    <submittedName>
        <fullName evidence="5">SWIM-type domain-containing protein</fullName>
    </submittedName>
</protein>
<feature type="compositionally biased region" description="Polar residues" evidence="2">
    <location>
        <begin position="565"/>
        <end position="574"/>
    </location>
</feature>
<keyword evidence="1" id="KW-0863">Zinc-finger</keyword>
<keyword evidence="1" id="KW-0479">Metal-binding</keyword>
<feature type="domain" description="SWIM-type" evidence="3">
    <location>
        <begin position="1290"/>
        <end position="1325"/>
    </location>
</feature>
<feature type="region of interest" description="Disordered" evidence="2">
    <location>
        <begin position="1335"/>
        <end position="1400"/>
    </location>
</feature>
<dbReference type="GO" id="GO:0008270">
    <property type="term" value="F:zinc ion binding"/>
    <property type="evidence" value="ECO:0007669"/>
    <property type="project" value="UniProtKB-KW"/>
</dbReference>
<feature type="region of interest" description="Disordered" evidence="2">
    <location>
        <begin position="498"/>
        <end position="582"/>
    </location>
</feature>
<feature type="compositionally biased region" description="Polar residues" evidence="2">
    <location>
        <begin position="276"/>
        <end position="289"/>
    </location>
</feature>
<evidence type="ECO:0000313" key="5">
    <source>
        <dbReference type="WBParaSite" id="PDA_v2.g1630.t1"/>
    </source>
</evidence>
<accession>A0A914PDQ4</accession>
<name>A0A914PDQ4_9BILA</name>
<feature type="compositionally biased region" description="Polar residues" evidence="2">
    <location>
        <begin position="218"/>
        <end position="239"/>
    </location>
</feature>
<feature type="compositionally biased region" description="Basic and acidic residues" evidence="2">
    <location>
        <begin position="1379"/>
        <end position="1390"/>
    </location>
</feature>
<dbReference type="Proteomes" id="UP000887578">
    <property type="component" value="Unplaced"/>
</dbReference>
<dbReference type="WBParaSite" id="PDA_v2.g1630.t1">
    <property type="protein sequence ID" value="PDA_v2.g1630.t1"/>
    <property type="gene ID" value="PDA_v2.g1630"/>
</dbReference>
<feature type="region of interest" description="Disordered" evidence="2">
    <location>
        <begin position="212"/>
        <end position="239"/>
    </location>
</feature>
<evidence type="ECO:0000313" key="4">
    <source>
        <dbReference type="Proteomes" id="UP000887578"/>
    </source>
</evidence>
<feature type="compositionally biased region" description="Basic and acidic residues" evidence="2">
    <location>
        <begin position="1360"/>
        <end position="1371"/>
    </location>
</feature>
<evidence type="ECO:0000259" key="3">
    <source>
        <dbReference type="PROSITE" id="PS50966"/>
    </source>
</evidence>
<feature type="compositionally biased region" description="Low complexity" evidence="2">
    <location>
        <begin position="504"/>
        <end position="520"/>
    </location>
</feature>
<proteinExistence type="predicted"/>
<keyword evidence="4" id="KW-1185">Reference proteome</keyword>
<feature type="region of interest" description="Disordered" evidence="2">
    <location>
        <begin position="276"/>
        <end position="295"/>
    </location>
</feature>
<feature type="region of interest" description="Disordered" evidence="2">
    <location>
        <begin position="718"/>
        <end position="827"/>
    </location>
</feature>
<feature type="compositionally biased region" description="Polar residues" evidence="2">
    <location>
        <begin position="521"/>
        <end position="534"/>
    </location>
</feature>